<dbReference type="AlphaFoldDB" id="A0A2P4X9Y7"/>
<protein>
    <submittedName>
        <fullName evidence="2">Chemotaxis protein</fullName>
    </submittedName>
</protein>
<dbReference type="EMBL" id="NCKW01015588">
    <property type="protein sequence ID" value="POM62373.1"/>
    <property type="molecule type" value="Genomic_DNA"/>
</dbReference>
<proteinExistence type="predicted"/>
<name>A0A2P4X9Y7_9STRA</name>
<dbReference type="Proteomes" id="UP000237271">
    <property type="component" value="Unassembled WGS sequence"/>
</dbReference>
<reference evidence="2 3" key="1">
    <citation type="journal article" date="2017" name="Genome Biol. Evol.">
        <title>Phytophthora megakarya and P. palmivora, closely related causal agents of cacao black pod rot, underwent increases in genome sizes and gene numbers by different mechanisms.</title>
        <authorList>
            <person name="Ali S.S."/>
            <person name="Shao J."/>
            <person name="Lary D.J."/>
            <person name="Kronmiller B."/>
            <person name="Shen D."/>
            <person name="Strem M.D."/>
            <person name="Amoako-Attah I."/>
            <person name="Akrofi A.Y."/>
            <person name="Begoude B.A."/>
            <person name="Ten Hoopen G.M."/>
            <person name="Coulibaly K."/>
            <person name="Kebe B.I."/>
            <person name="Melnick R.L."/>
            <person name="Guiltinan M.J."/>
            <person name="Tyler B.M."/>
            <person name="Meinhardt L.W."/>
            <person name="Bailey B.A."/>
        </authorList>
    </citation>
    <scope>NUCLEOTIDE SEQUENCE [LARGE SCALE GENOMIC DNA]</scope>
    <source>
        <strain evidence="3">sbr112.9</strain>
    </source>
</reference>
<sequence length="169" mass="18287">MSITADMSSNLVLEGDTVVSPPDLTLQLERRESKALSISSLSNESQNSVAKAVATEACRDVERELEAIETRLSAFQGRRLRNDSESTSQNAVAPLQSTIEDKSDKDEHASTASNASSQIFSKLSKAQQEAGAVADQVASTLMKCDQLLQRVKYGVHGNEVFELGVKQDN</sequence>
<gene>
    <name evidence="2" type="ORF">PHPALM_28477</name>
</gene>
<evidence type="ECO:0000313" key="2">
    <source>
        <dbReference type="EMBL" id="POM62373.1"/>
    </source>
</evidence>
<organism evidence="2 3">
    <name type="scientific">Phytophthora palmivora</name>
    <dbReference type="NCBI Taxonomy" id="4796"/>
    <lineage>
        <taxon>Eukaryota</taxon>
        <taxon>Sar</taxon>
        <taxon>Stramenopiles</taxon>
        <taxon>Oomycota</taxon>
        <taxon>Peronosporomycetes</taxon>
        <taxon>Peronosporales</taxon>
        <taxon>Peronosporaceae</taxon>
        <taxon>Phytophthora</taxon>
    </lineage>
</organism>
<comment type="caution">
    <text evidence="2">The sequence shown here is derived from an EMBL/GenBank/DDBJ whole genome shotgun (WGS) entry which is preliminary data.</text>
</comment>
<feature type="compositionally biased region" description="Basic and acidic residues" evidence="1">
    <location>
        <begin position="99"/>
        <end position="109"/>
    </location>
</feature>
<dbReference type="OrthoDB" id="78712at2759"/>
<evidence type="ECO:0000313" key="3">
    <source>
        <dbReference type="Proteomes" id="UP000237271"/>
    </source>
</evidence>
<evidence type="ECO:0000256" key="1">
    <source>
        <dbReference type="SAM" id="MobiDB-lite"/>
    </source>
</evidence>
<accession>A0A2P4X9Y7</accession>
<feature type="compositionally biased region" description="Polar residues" evidence="1">
    <location>
        <begin position="85"/>
        <end position="98"/>
    </location>
</feature>
<feature type="region of interest" description="Disordered" evidence="1">
    <location>
        <begin position="76"/>
        <end position="116"/>
    </location>
</feature>
<keyword evidence="3" id="KW-1185">Reference proteome</keyword>